<dbReference type="SUPFAM" id="SSF51735">
    <property type="entry name" value="NAD(P)-binding Rossmann-fold domains"/>
    <property type="match status" value="1"/>
</dbReference>
<dbReference type="STRING" id="1182545.A0A072P673"/>
<evidence type="ECO:0000256" key="2">
    <source>
        <dbReference type="ARBA" id="ARBA00022857"/>
    </source>
</evidence>
<dbReference type="GeneID" id="25287742"/>
<dbReference type="InterPro" id="IPR036291">
    <property type="entry name" value="NAD(P)-bd_dom_sf"/>
</dbReference>
<dbReference type="PANTHER" id="PTHR43180:SF66">
    <property type="entry name" value="SHORT-CHAIN DEHYDROGENASE_REDUCTASE FAMILY PROTEIN"/>
    <property type="match status" value="1"/>
</dbReference>
<name>A0A072P673_9EURO</name>
<dbReference type="GO" id="GO:0016491">
    <property type="term" value="F:oxidoreductase activity"/>
    <property type="evidence" value="ECO:0007669"/>
    <property type="project" value="UniProtKB-KW"/>
</dbReference>
<dbReference type="EMBL" id="AMGV01000028">
    <property type="protein sequence ID" value="KEF51125.1"/>
    <property type="molecule type" value="Genomic_DNA"/>
</dbReference>
<dbReference type="Pfam" id="PF13561">
    <property type="entry name" value="adh_short_C2"/>
    <property type="match status" value="1"/>
</dbReference>
<evidence type="ECO:0000313" key="5">
    <source>
        <dbReference type="Proteomes" id="UP000027920"/>
    </source>
</evidence>
<dbReference type="InterPro" id="IPR002347">
    <property type="entry name" value="SDR_fam"/>
</dbReference>
<comment type="similarity">
    <text evidence="1">Belongs to the short-chain dehydrogenases/reductases (SDR) family.</text>
</comment>
<organism evidence="4 5">
    <name type="scientific">Exophiala aquamarina CBS 119918</name>
    <dbReference type="NCBI Taxonomy" id="1182545"/>
    <lineage>
        <taxon>Eukaryota</taxon>
        <taxon>Fungi</taxon>
        <taxon>Dikarya</taxon>
        <taxon>Ascomycota</taxon>
        <taxon>Pezizomycotina</taxon>
        <taxon>Eurotiomycetes</taxon>
        <taxon>Chaetothyriomycetidae</taxon>
        <taxon>Chaetothyriales</taxon>
        <taxon>Herpotrichiellaceae</taxon>
        <taxon>Exophiala</taxon>
    </lineage>
</organism>
<evidence type="ECO:0000313" key="4">
    <source>
        <dbReference type="EMBL" id="KEF51125.1"/>
    </source>
</evidence>
<dbReference type="RefSeq" id="XP_013253715.1">
    <property type="nucleotide sequence ID" value="XM_013398261.1"/>
</dbReference>
<dbReference type="Proteomes" id="UP000027920">
    <property type="component" value="Unassembled WGS sequence"/>
</dbReference>
<dbReference type="PRINTS" id="PR00080">
    <property type="entry name" value="SDRFAMILY"/>
</dbReference>
<gene>
    <name evidence="4" type="ORF">A1O9_12848</name>
</gene>
<dbReference type="VEuPathDB" id="FungiDB:A1O9_12848"/>
<reference evidence="4 5" key="1">
    <citation type="submission" date="2013-03" db="EMBL/GenBank/DDBJ databases">
        <title>The Genome Sequence of Exophiala aquamarina CBS 119918.</title>
        <authorList>
            <consortium name="The Broad Institute Genomics Platform"/>
            <person name="Cuomo C."/>
            <person name="de Hoog S."/>
            <person name="Gorbushina A."/>
            <person name="Walker B."/>
            <person name="Young S.K."/>
            <person name="Zeng Q."/>
            <person name="Gargeya S."/>
            <person name="Fitzgerald M."/>
            <person name="Haas B."/>
            <person name="Abouelleil A."/>
            <person name="Allen A.W."/>
            <person name="Alvarado L."/>
            <person name="Arachchi H.M."/>
            <person name="Berlin A.M."/>
            <person name="Chapman S.B."/>
            <person name="Gainer-Dewar J."/>
            <person name="Goldberg J."/>
            <person name="Griggs A."/>
            <person name="Gujja S."/>
            <person name="Hansen M."/>
            <person name="Howarth C."/>
            <person name="Imamovic A."/>
            <person name="Ireland A."/>
            <person name="Larimer J."/>
            <person name="McCowan C."/>
            <person name="Murphy C."/>
            <person name="Pearson M."/>
            <person name="Poon T.W."/>
            <person name="Priest M."/>
            <person name="Roberts A."/>
            <person name="Saif S."/>
            <person name="Shea T."/>
            <person name="Sisk P."/>
            <person name="Sykes S."/>
            <person name="Wortman J."/>
            <person name="Nusbaum C."/>
            <person name="Birren B."/>
        </authorList>
    </citation>
    <scope>NUCLEOTIDE SEQUENCE [LARGE SCALE GENOMIC DNA]</scope>
    <source>
        <strain evidence="4 5">CBS 119918</strain>
    </source>
</reference>
<keyword evidence="3" id="KW-0560">Oxidoreductase</keyword>
<dbReference type="PROSITE" id="PS00061">
    <property type="entry name" value="ADH_SHORT"/>
    <property type="match status" value="1"/>
</dbReference>
<sequence>MGMFVLQGCNSPLGIGRATAHQYAQNGAHAIYLCDARDDYLETHKKELHSLYPTVNVHCKQLDVSDEAAVKDVVDEVIKDYGRLDIIFANAGIASPSAAVSSSSSRTFASISADQFMRLMAVNALGFFLCAKYAAQAMMRTSPQKPSSSGSIIGTASIAGMRANAGSVNYSASKAAVISITQTMAYQLTGTLIRVNAICPGLIETSMTQKLFEQARDCGSEPAIAQLNPLQRGALPDEVARVALFLGSDEASYVNGQSWAVCGGYSAGHPFAREI</sequence>
<dbReference type="InterPro" id="IPR020904">
    <property type="entry name" value="Sc_DH/Rdtase_CS"/>
</dbReference>
<dbReference type="Gene3D" id="3.40.50.720">
    <property type="entry name" value="NAD(P)-binding Rossmann-like Domain"/>
    <property type="match status" value="1"/>
</dbReference>
<dbReference type="CDD" id="cd05233">
    <property type="entry name" value="SDR_c"/>
    <property type="match status" value="1"/>
</dbReference>
<evidence type="ECO:0000256" key="1">
    <source>
        <dbReference type="ARBA" id="ARBA00006484"/>
    </source>
</evidence>
<dbReference type="OrthoDB" id="4131217at2759"/>
<dbReference type="HOGENOM" id="CLU_010194_1_0_1"/>
<dbReference type="AlphaFoldDB" id="A0A072P673"/>
<comment type="caution">
    <text evidence="4">The sequence shown here is derived from an EMBL/GenBank/DDBJ whole genome shotgun (WGS) entry which is preliminary data.</text>
</comment>
<protein>
    <submittedName>
        <fullName evidence="4">3-oxoacyl-[acyl-carrier protein] reductase</fullName>
    </submittedName>
</protein>
<accession>A0A072P673</accession>
<evidence type="ECO:0000256" key="3">
    <source>
        <dbReference type="ARBA" id="ARBA00023002"/>
    </source>
</evidence>
<keyword evidence="5" id="KW-1185">Reference proteome</keyword>
<dbReference type="PANTHER" id="PTHR43180">
    <property type="entry name" value="3-OXOACYL-(ACYL-CARRIER-PROTEIN) REDUCTASE (AFU_ORTHOLOGUE AFUA_6G11210)"/>
    <property type="match status" value="1"/>
</dbReference>
<dbReference type="PRINTS" id="PR00081">
    <property type="entry name" value="GDHRDH"/>
</dbReference>
<keyword evidence="2" id="KW-0521">NADP</keyword>
<dbReference type="FunFam" id="3.40.50.720:FF:000084">
    <property type="entry name" value="Short-chain dehydrogenase reductase"/>
    <property type="match status" value="1"/>
</dbReference>
<proteinExistence type="inferred from homology"/>